<dbReference type="KEGG" id="ggr:HKW67_17885"/>
<dbReference type="RefSeq" id="WP_171226685.1">
    <property type="nucleotide sequence ID" value="NZ_CP053085.1"/>
</dbReference>
<name>A0A6M4IYA9_9BACT</name>
<proteinExistence type="predicted"/>
<dbReference type="EMBL" id="CP053085">
    <property type="protein sequence ID" value="QJR37251.1"/>
    <property type="molecule type" value="Genomic_DNA"/>
</dbReference>
<protein>
    <submittedName>
        <fullName evidence="1">Uncharacterized protein</fullName>
    </submittedName>
</protein>
<accession>A0A6M4IYA9</accession>
<keyword evidence="2" id="KW-1185">Reference proteome</keyword>
<dbReference type="AlphaFoldDB" id="A0A6M4IYA9"/>
<gene>
    <name evidence="1" type="ORF">HKW67_17885</name>
</gene>
<evidence type="ECO:0000313" key="2">
    <source>
        <dbReference type="Proteomes" id="UP000500938"/>
    </source>
</evidence>
<sequence>MIHHDIEPESIPLHDHSALVAAIAIAVESAAGQRMTQAGLSLGTTQYTSLE</sequence>
<dbReference type="Proteomes" id="UP000500938">
    <property type="component" value="Chromosome"/>
</dbReference>
<evidence type="ECO:0000313" key="1">
    <source>
        <dbReference type="EMBL" id="QJR37251.1"/>
    </source>
</evidence>
<organism evidence="1 2">
    <name type="scientific">Gemmatimonas groenlandica</name>
    <dbReference type="NCBI Taxonomy" id="2732249"/>
    <lineage>
        <taxon>Bacteria</taxon>
        <taxon>Pseudomonadati</taxon>
        <taxon>Gemmatimonadota</taxon>
        <taxon>Gemmatimonadia</taxon>
        <taxon>Gemmatimonadales</taxon>
        <taxon>Gemmatimonadaceae</taxon>
        <taxon>Gemmatimonas</taxon>
    </lineage>
</organism>
<reference evidence="1 2" key="1">
    <citation type="submission" date="2020-05" db="EMBL/GenBank/DDBJ databases">
        <title>Complete genome sequence of Gemmatimonas greenlandica TET16.</title>
        <authorList>
            <person name="Zeng Y."/>
        </authorList>
    </citation>
    <scope>NUCLEOTIDE SEQUENCE [LARGE SCALE GENOMIC DNA]</scope>
    <source>
        <strain evidence="1 2">TET16</strain>
    </source>
</reference>